<dbReference type="GO" id="GO:0046983">
    <property type="term" value="F:protein dimerization activity"/>
    <property type="evidence" value="ECO:0007669"/>
    <property type="project" value="InterPro"/>
</dbReference>
<evidence type="ECO:0000313" key="4">
    <source>
        <dbReference type="Proteomes" id="UP000504637"/>
    </source>
</evidence>
<dbReference type="CDD" id="cd11399">
    <property type="entry name" value="bHLHzip_scHMS1_like"/>
    <property type="match status" value="1"/>
</dbReference>
<proteinExistence type="predicted"/>
<feature type="region of interest" description="Disordered" evidence="2">
    <location>
        <begin position="1"/>
        <end position="80"/>
    </location>
</feature>
<feature type="domain" description="BHLH" evidence="3">
    <location>
        <begin position="76"/>
        <end position="143"/>
    </location>
</feature>
<sequence>DPKQGLLATPSTATTTHSYSNSPESTSNKRSSVSSTSPEPPKKRGGRKRKAESPTEGGGEGMLLEGIMQDGDEPPVKKTSHNVIEKRYRNNLNDKIIELRNSVPSLRAKGRAKDAEDLDGLTAAHKLNKATVMAKATEYIHHLEKRNEKMADEMATLKARLAAVEMALGRDGSHSAGSSPGSTSSRKASSASQSGPSSFLSVPSEQIRYTQPVTSQQYRSQQAAPTYARPPNAPVDAQNKPKALKSKGGVANKVMLGAMAGIMVMEGVNEQQSSGGGSSDRSLAGVPLSLFRRSWSGEGMPLARQAALPLIKVALVIGVLLYVFAPFLLSFTASKKQKTRSAVRLPQAPSLASPVEVRRKAWLTAIQSVWVPKHFLLEVVAVCAKMIQLSVRRLIGSEAFTNITGTSKEEEAARLKAWDIAIDAQLAGGDAQVSYYRLLLTLMESGTLPDSPVRLMQKAVHFRVFFWDLANIGYGNFFGFKRFTEKVGAYYWDSARKLQKDLIQAQQQGRPNEGDDDEVEVLPDHLAMLLELECDDVLSDEMIQRAWNLAWNKPSAHGTIANPARDSVVEDHAIRSPLDAVAAWYANATLDTTLADALLASAEPEERLRAASTGTSCLDTEYYIGLALRVAPPASHTHVRALAAKAVLSSSNRDANIVAALEALPVLSSEVPSTTQNNANSTTSIGMNLVPHTPASPDICTALTLAKLVSLLSTSPSSDAARSSRARAHDALANLDLPSTHHSLLTAVATYRLLRLLGNGKNTRPNKSHAQNALLPRSTINGIENLAAGLRVWIGTGAPSTASDALSDDDEPGYSSTIHDSGPSIGVIGALEREIVVRLCVDIGRKFGGWDEAGRDSGYGSEVSGSE</sequence>
<dbReference type="PROSITE" id="PS50888">
    <property type="entry name" value="BHLH"/>
    <property type="match status" value="1"/>
</dbReference>
<dbReference type="GO" id="GO:0045944">
    <property type="term" value="P:positive regulation of transcription by RNA polymerase II"/>
    <property type="evidence" value="ECO:0007669"/>
    <property type="project" value="InterPro"/>
</dbReference>
<organism evidence="5">
    <name type="scientific">Dissoconium aciculare CBS 342.82</name>
    <dbReference type="NCBI Taxonomy" id="1314786"/>
    <lineage>
        <taxon>Eukaryota</taxon>
        <taxon>Fungi</taxon>
        <taxon>Dikarya</taxon>
        <taxon>Ascomycota</taxon>
        <taxon>Pezizomycotina</taxon>
        <taxon>Dothideomycetes</taxon>
        <taxon>Dothideomycetidae</taxon>
        <taxon>Mycosphaerellales</taxon>
        <taxon>Dissoconiaceae</taxon>
        <taxon>Dissoconium</taxon>
    </lineage>
</organism>
<keyword evidence="1" id="KW-0175">Coiled coil</keyword>
<name>A0A6J3M6G8_9PEZI</name>
<reference evidence="5" key="3">
    <citation type="submission" date="2025-08" db="UniProtKB">
        <authorList>
            <consortium name="RefSeq"/>
        </authorList>
    </citation>
    <scope>IDENTIFICATION</scope>
    <source>
        <strain evidence="5">CBS 342.82</strain>
    </source>
</reference>
<feature type="coiled-coil region" evidence="1">
    <location>
        <begin position="133"/>
        <end position="167"/>
    </location>
</feature>
<reference evidence="5" key="1">
    <citation type="submission" date="2020-01" db="EMBL/GenBank/DDBJ databases">
        <authorList>
            <consortium name="DOE Joint Genome Institute"/>
            <person name="Haridas S."/>
            <person name="Albert R."/>
            <person name="Binder M."/>
            <person name="Bloem J."/>
            <person name="Labutti K."/>
            <person name="Salamov A."/>
            <person name="Andreopoulos B."/>
            <person name="Baker S.E."/>
            <person name="Barry K."/>
            <person name="Bills G."/>
            <person name="Bluhm B.H."/>
            <person name="Cannon C."/>
            <person name="Castanera R."/>
            <person name="Culley D.E."/>
            <person name="Daum C."/>
            <person name="Ezra D."/>
            <person name="Gonzalez J.B."/>
            <person name="Henrissat B."/>
            <person name="Kuo A."/>
            <person name="Liang C."/>
            <person name="Lipzen A."/>
            <person name="Lutzoni F."/>
            <person name="Magnuson J."/>
            <person name="Mondo S."/>
            <person name="Nolan M."/>
            <person name="Ohm R."/>
            <person name="Pangilinan J."/>
            <person name="Park H.-J."/>
            <person name="Ramirez L."/>
            <person name="Alfaro M."/>
            <person name="Sun H."/>
            <person name="Tritt A."/>
            <person name="Yoshinaga Y."/>
            <person name="Zwiers L.-H."/>
            <person name="Turgeon B.G."/>
            <person name="Goodwin S.B."/>
            <person name="Spatafora J.W."/>
            <person name="Crous P.W."/>
            <person name="Grigoriev I.V."/>
        </authorList>
    </citation>
    <scope>NUCLEOTIDE SEQUENCE</scope>
    <source>
        <strain evidence="5">CBS 342.82</strain>
    </source>
</reference>
<feature type="compositionally biased region" description="Polar residues" evidence="2">
    <location>
        <begin position="203"/>
        <end position="224"/>
    </location>
</feature>
<dbReference type="PANTHER" id="PTHR47336">
    <property type="entry name" value="TRANSCRIPTION FACTOR HMS1-RELATED"/>
    <property type="match status" value="1"/>
</dbReference>
<evidence type="ECO:0000256" key="2">
    <source>
        <dbReference type="SAM" id="MobiDB-lite"/>
    </source>
</evidence>
<dbReference type="InterPro" id="IPR011598">
    <property type="entry name" value="bHLH_dom"/>
</dbReference>
<dbReference type="SUPFAM" id="SSF47459">
    <property type="entry name" value="HLH, helix-loop-helix DNA-binding domain"/>
    <property type="match status" value="1"/>
</dbReference>
<feature type="region of interest" description="Disordered" evidence="2">
    <location>
        <begin position="169"/>
        <end position="246"/>
    </location>
</feature>
<feature type="compositionally biased region" description="Low complexity" evidence="2">
    <location>
        <begin position="174"/>
        <end position="201"/>
    </location>
</feature>
<protein>
    <recommendedName>
        <fullName evidence="3">BHLH domain-containing protein</fullName>
    </recommendedName>
</protein>
<dbReference type="Gene3D" id="4.10.280.10">
    <property type="entry name" value="Helix-loop-helix DNA-binding domain"/>
    <property type="match status" value="1"/>
</dbReference>
<dbReference type="SMART" id="SM00353">
    <property type="entry name" value="HLH"/>
    <property type="match status" value="1"/>
</dbReference>
<dbReference type="PANTHER" id="PTHR47336:SF2">
    <property type="entry name" value="TRANSCRIPTION FACTOR HMS1-RELATED"/>
    <property type="match status" value="1"/>
</dbReference>
<feature type="compositionally biased region" description="Polar residues" evidence="2">
    <location>
        <begin position="9"/>
        <end position="24"/>
    </location>
</feature>
<dbReference type="OrthoDB" id="2133190at2759"/>
<feature type="compositionally biased region" description="Low complexity" evidence="2">
    <location>
        <begin position="25"/>
        <end position="37"/>
    </location>
</feature>
<dbReference type="Proteomes" id="UP000504637">
    <property type="component" value="Unplaced"/>
</dbReference>
<reference evidence="5" key="2">
    <citation type="submission" date="2020-04" db="EMBL/GenBank/DDBJ databases">
        <authorList>
            <consortium name="NCBI Genome Project"/>
        </authorList>
    </citation>
    <scope>NUCLEOTIDE SEQUENCE</scope>
    <source>
        <strain evidence="5">CBS 342.82</strain>
    </source>
</reference>
<gene>
    <name evidence="5" type="ORF">K489DRAFT_302246</name>
</gene>
<feature type="non-terminal residue" evidence="5">
    <location>
        <position position="867"/>
    </location>
</feature>
<accession>A0A6J3M6G8</accession>
<dbReference type="GeneID" id="54358248"/>
<dbReference type="AlphaFoldDB" id="A0A6J3M6G8"/>
<feature type="non-terminal residue" evidence="5">
    <location>
        <position position="1"/>
    </location>
</feature>
<dbReference type="GO" id="GO:0032933">
    <property type="term" value="P:SREBP signaling pathway"/>
    <property type="evidence" value="ECO:0007669"/>
    <property type="project" value="InterPro"/>
</dbReference>
<evidence type="ECO:0000313" key="5">
    <source>
        <dbReference type="RefSeq" id="XP_033460529.1"/>
    </source>
</evidence>
<dbReference type="InterPro" id="IPR052099">
    <property type="entry name" value="Regulatory_TF_Diverse"/>
</dbReference>
<dbReference type="InterPro" id="IPR036638">
    <property type="entry name" value="HLH_DNA-bd_sf"/>
</dbReference>
<dbReference type="Pfam" id="PF09427">
    <property type="entry name" value="DUF2014"/>
    <property type="match status" value="1"/>
</dbReference>
<keyword evidence="4" id="KW-1185">Reference proteome</keyword>
<dbReference type="RefSeq" id="XP_033460529.1">
    <property type="nucleotide sequence ID" value="XM_033600448.1"/>
</dbReference>
<dbReference type="InterPro" id="IPR019006">
    <property type="entry name" value="Sre1_C"/>
</dbReference>
<dbReference type="Pfam" id="PF00010">
    <property type="entry name" value="HLH"/>
    <property type="match status" value="1"/>
</dbReference>
<evidence type="ECO:0000256" key="1">
    <source>
        <dbReference type="SAM" id="Coils"/>
    </source>
</evidence>
<evidence type="ECO:0000259" key="3">
    <source>
        <dbReference type="PROSITE" id="PS50888"/>
    </source>
</evidence>